<keyword evidence="2" id="KW-0472">Membrane</keyword>
<evidence type="ECO:0000256" key="1">
    <source>
        <dbReference type="SAM" id="MobiDB-lite"/>
    </source>
</evidence>
<feature type="compositionally biased region" description="Polar residues" evidence="1">
    <location>
        <begin position="653"/>
        <end position="663"/>
    </location>
</feature>
<sequence length="803" mass="86632">MAIFCRTDFFRSKRTNKERCQLRDKISARNYHVRRQGGIAKRIRLLDAIGFKLGSTQSENLALHQEIAALKKVLLDGRGAADLCSLNLPSPAPLPVGPGAIIAATAVSPPSLAPVTAEGMVSSPPGTPVPTTGTTATASITLSVLAPTPSGPPPPHSLRKTSLLHLHSDAILGLLGRLAGDGGAPTVVSVERSMTTNINPLRNTIGSGVTGKARLITVIRALEKENRPAGVVVAGAQIWDTVLWEVDKFPVENCWGTSPGPDLPLTQIILTKAATMFNAIRAGSAFIESILTFVRFIMTYQNTRAAGSTVHERISHMKAFNPLLYVFYRDGTLFFIPVLVLAIVNVISWFVGFPPTFGSFVFVNTNLWSIWLYVFYGMTAGVLLATVSIWDNISWAIDRFPVENCWVGGPGSDPPLSEIILIKAITIFDGIQGGSALVESILTFVQFIMMYQATLAAGSTVNERMSHIKTITPLLYVFYQDGTLFFIPVLVFASADIIVQSGILPLTIGSFVLSSTDAMMIWLYVFYGMTNQPTMEAGGGVCRPYRLPRQGICKARDCPHECRGYNENCADGQREPDWASLPCVCICGHEYHQHFLSPEHYNDTHLGPDLKGECITTGCTKFFGVPDAPVNMMSHCICTACWASHEDMDSEATPITSQGSHAVSAQPPPTTQLPPSQPRVYTAPSLVLFPSASGPMLPFSFVQSNPLPNPLAPFIGRTVNEDRLASAEHNGISRSSRRGGRHSDPGPGAAPSQTASDLVRFWVVWFTFGFTAPLDGSGNLTSKLQISQNGGFSAGDSSCCVVE</sequence>
<feature type="region of interest" description="Disordered" evidence="1">
    <location>
        <begin position="651"/>
        <end position="677"/>
    </location>
</feature>
<accession>A0AAD5VM61</accession>
<feature type="region of interest" description="Disordered" evidence="1">
    <location>
        <begin position="726"/>
        <end position="753"/>
    </location>
</feature>
<evidence type="ECO:0000256" key="2">
    <source>
        <dbReference type="SAM" id="Phobius"/>
    </source>
</evidence>
<dbReference type="EMBL" id="JANIEX010000713">
    <property type="protein sequence ID" value="KAJ3563892.1"/>
    <property type="molecule type" value="Genomic_DNA"/>
</dbReference>
<protein>
    <submittedName>
        <fullName evidence="3">Uncharacterized protein</fullName>
    </submittedName>
</protein>
<feature type="transmembrane region" description="Helical" evidence="2">
    <location>
        <begin position="370"/>
        <end position="390"/>
    </location>
</feature>
<dbReference type="Proteomes" id="UP001213000">
    <property type="component" value="Unassembled WGS sequence"/>
</dbReference>
<organism evidence="3 4">
    <name type="scientific">Leucocoprinus birnbaumii</name>
    <dbReference type="NCBI Taxonomy" id="56174"/>
    <lineage>
        <taxon>Eukaryota</taxon>
        <taxon>Fungi</taxon>
        <taxon>Dikarya</taxon>
        <taxon>Basidiomycota</taxon>
        <taxon>Agaricomycotina</taxon>
        <taxon>Agaricomycetes</taxon>
        <taxon>Agaricomycetidae</taxon>
        <taxon>Agaricales</taxon>
        <taxon>Agaricineae</taxon>
        <taxon>Agaricaceae</taxon>
        <taxon>Leucocoprinus</taxon>
    </lineage>
</organism>
<keyword evidence="4" id="KW-1185">Reference proteome</keyword>
<name>A0AAD5VM61_9AGAR</name>
<feature type="transmembrane region" description="Helical" evidence="2">
    <location>
        <begin position="474"/>
        <end position="497"/>
    </location>
</feature>
<proteinExistence type="predicted"/>
<feature type="transmembrane region" description="Helical" evidence="2">
    <location>
        <begin position="323"/>
        <end position="350"/>
    </location>
</feature>
<feature type="transmembrane region" description="Helical" evidence="2">
    <location>
        <begin position="503"/>
        <end position="527"/>
    </location>
</feature>
<gene>
    <name evidence="3" type="ORF">NP233_g8642</name>
</gene>
<keyword evidence="2" id="KW-0812">Transmembrane</keyword>
<reference evidence="3" key="1">
    <citation type="submission" date="2022-07" db="EMBL/GenBank/DDBJ databases">
        <title>Genome Sequence of Leucocoprinus birnbaumii.</title>
        <authorList>
            <person name="Buettner E."/>
        </authorList>
    </citation>
    <scope>NUCLEOTIDE SEQUENCE</scope>
    <source>
        <strain evidence="3">VT141</strain>
    </source>
</reference>
<feature type="compositionally biased region" description="Pro residues" evidence="1">
    <location>
        <begin position="666"/>
        <end position="677"/>
    </location>
</feature>
<evidence type="ECO:0000313" key="4">
    <source>
        <dbReference type="Proteomes" id="UP001213000"/>
    </source>
</evidence>
<comment type="caution">
    <text evidence="3">The sequence shown here is derived from an EMBL/GenBank/DDBJ whole genome shotgun (WGS) entry which is preliminary data.</text>
</comment>
<evidence type="ECO:0000313" key="3">
    <source>
        <dbReference type="EMBL" id="KAJ3563892.1"/>
    </source>
</evidence>
<keyword evidence="2" id="KW-1133">Transmembrane helix</keyword>
<dbReference type="AlphaFoldDB" id="A0AAD5VM61"/>